<name>A0A1H2IQT1_9ACTN</name>
<evidence type="ECO:0000313" key="3">
    <source>
        <dbReference type="Proteomes" id="UP000183180"/>
    </source>
</evidence>
<evidence type="ECO:0000313" key="2">
    <source>
        <dbReference type="EMBL" id="SDU46381.1"/>
    </source>
</evidence>
<organism evidence="2 3">
    <name type="scientific">Gordonia westfalica</name>
    <dbReference type="NCBI Taxonomy" id="158898"/>
    <lineage>
        <taxon>Bacteria</taxon>
        <taxon>Bacillati</taxon>
        <taxon>Actinomycetota</taxon>
        <taxon>Actinomycetes</taxon>
        <taxon>Mycobacteriales</taxon>
        <taxon>Gordoniaceae</taxon>
        <taxon>Gordonia</taxon>
    </lineage>
</organism>
<dbReference type="STRING" id="158898.SAMN04488548_1341359"/>
<dbReference type="Proteomes" id="UP000183180">
    <property type="component" value="Unassembled WGS sequence"/>
</dbReference>
<protein>
    <recommendedName>
        <fullName evidence="4">Facilitated glucose transporter</fullName>
    </recommendedName>
</protein>
<accession>A0A1H2IQT1</accession>
<dbReference type="AlphaFoldDB" id="A0A1H2IQT1"/>
<dbReference type="OrthoDB" id="4377971at2"/>
<proteinExistence type="predicted"/>
<feature type="transmembrane region" description="Helical" evidence="1">
    <location>
        <begin position="66"/>
        <end position="85"/>
    </location>
</feature>
<reference evidence="2 3" key="1">
    <citation type="submission" date="2016-10" db="EMBL/GenBank/DDBJ databases">
        <authorList>
            <person name="de Groot N.N."/>
        </authorList>
    </citation>
    <scope>NUCLEOTIDE SEQUENCE [LARGE SCALE GENOMIC DNA]</scope>
    <source>
        <strain evidence="2 3">DSM 44215</strain>
    </source>
</reference>
<evidence type="ECO:0000256" key="1">
    <source>
        <dbReference type="SAM" id="Phobius"/>
    </source>
</evidence>
<feature type="transmembrane region" description="Helical" evidence="1">
    <location>
        <begin position="100"/>
        <end position="120"/>
    </location>
</feature>
<keyword evidence="1" id="KW-0472">Membrane</keyword>
<dbReference type="EMBL" id="FNLM01000034">
    <property type="protein sequence ID" value="SDU46381.1"/>
    <property type="molecule type" value="Genomic_DNA"/>
</dbReference>
<sequence>MAALDPHVRNRLLLALLTFDGFVVGLLSVAFAYQRFGGVALPVAALIGGLLNAVLLWLAAGYTSAVWRYAPLGAWGLVVVIAGGIPGPGGDVILSTSGNYLVQTLLLLVLGVGPAAVLGWTHRLPEADD</sequence>
<keyword evidence="1" id="KW-1133">Transmembrane helix</keyword>
<dbReference type="RefSeq" id="WP_074849801.1">
    <property type="nucleotide sequence ID" value="NZ_FNLM01000034.1"/>
</dbReference>
<evidence type="ECO:0008006" key="4">
    <source>
        <dbReference type="Google" id="ProtNLM"/>
    </source>
</evidence>
<gene>
    <name evidence="2" type="ORF">SAMN04488548_1341359</name>
</gene>
<feature type="transmembrane region" description="Helical" evidence="1">
    <location>
        <begin position="39"/>
        <end position="59"/>
    </location>
</feature>
<keyword evidence="1" id="KW-0812">Transmembrane</keyword>
<feature type="transmembrane region" description="Helical" evidence="1">
    <location>
        <begin position="12"/>
        <end position="33"/>
    </location>
</feature>